<dbReference type="EMBL" id="JAHLQT010028818">
    <property type="protein sequence ID" value="KAG7161697.1"/>
    <property type="molecule type" value="Genomic_DNA"/>
</dbReference>
<evidence type="ECO:0000313" key="3">
    <source>
        <dbReference type="EMBL" id="KAG7161697.1"/>
    </source>
</evidence>
<evidence type="ECO:0000313" key="4">
    <source>
        <dbReference type="Proteomes" id="UP000747542"/>
    </source>
</evidence>
<dbReference type="AlphaFoldDB" id="A0A8J5JP18"/>
<dbReference type="InterPro" id="IPR011993">
    <property type="entry name" value="PH-like_dom_sf"/>
</dbReference>
<dbReference type="PANTHER" id="PTHR13743">
    <property type="entry name" value="BEIGE/BEACH-RELATED"/>
    <property type="match status" value="1"/>
</dbReference>
<sequence length="138" mass="15423">APPQFWKLDSWEDDSRRRKRFVPNPLGSSHPEATLKAAIEHGAPEDAILQAREEFHAQLAAQRRSLQQPLQSPDLLDDSELTTDDRDLDADVTGMVNMSTRARLVAPGLMVPGTVSITAAELYFEVDEEDPEFRKADP</sequence>
<evidence type="ECO:0000259" key="2">
    <source>
        <dbReference type="PROSITE" id="PS51783"/>
    </source>
</evidence>
<feature type="non-terminal residue" evidence="3">
    <location>
        <position position="138"/>
    </location>
</feature>
<feature type="region of interest" description="Disordered" evidence="1">
    <location>
        <begin position="62"/>
        <end position="88"/>
    </location>
</feature>
<dbReference type="Gene3D" id="2.30.29.30">
    <property type="entry name" value="Pleckstrin-homology domain (PH domain)/Phosphotyrosine-binding domain (PTB)"/>
    <property type="match status" value="1"/>
</dbReference>
<accession>A0A8J5JP18</accession>
<dbReference type="Pfam" id="PF06469">
    <property type="entry name" value="DUF1088"/>
    <property type="match status" value="1"/>
</dbReference>
<dbReference type="Proteomes" id="UP000747542">
    <property type="component" value="Unassembled WGS sequence"/>
</dbReference>
<feature type="compositionally biased region" description="Low complexity" evidence="1">
    <location>
        <begin position="62"/>
        <end position="74"/>
    </location>
</feature>
<dbReference type="GO" id="GO:0016020">
    <property type="term" value="C:membrane"/>
    <property type="evidence" value="ECO:0007669"/>
    <property type="project" value="TreeGrafter"/>
</dbReference>
<dbReference type="PANTHER" id="PTHR13743:SF162">
    <property type="entry name" value="NEUROBEACHIN"/>
    <property type="match status" value="1"/>
</dbReference>
<keyword evidence="4" id="KW-1185">Reference proteome</keyword>
<dbReference type="GO" id="GO:0019901">
    <property type="term" value="F:protein kinase binding"/>
    <property type="evidence" value="ECO:0007669"/>
    <property type="project" value="TreeGrafter"/>
</dbReference>
<evidence type="ECO:0000256" key="1">
    <source>
        <dbReference type="SAM" id="MobiDB-lite"/>
    </source>
</evidence>
<dbReference type="PROSITE" id="PS51783">
    <property type="entry name" value="PH_BEACH"/>
    <property type="match status" value="1"/>
</dbReference>
<organism evidence="3 4">
    <name type="scientific">Homarus americanus</name>
    <name type="common">American lobster</name>
    <dbReference type="NCBI Taxonomy" id="6706"/>
    <lineage>
        <taxon>Eukaryota</taxon>
        <taxon>Metazoa</taxon>
        <taxon>Ecdysozoa</taxon>
        <taxon>Arthropoda</taxon>
        <taxon>Crustacea</taxon>
        <taxon>Multicrustacea</taxon>
        <taxon>Malacostraca</taxon>
        <taxon>Eumalacostraca</taxon>
        <taxon>Eucarida</taxon>
        <taxon>Decapoda</taxon>
        <taxon>Pleocyemata</taxon>
        <taxon>Astacidea</taxon>
        <taxon>Nephropoidea</taxon>
        <taxon>Nephropidae</taxon>
        <taxon>Homarus</taxon>
    </lineage>
</organism>
<dbReference type="InterPro" id="IPR023362">
    <property type="entry name" value="PH-BEACH_dom"/>
</dbReference>
<protein>
    <submittedName>
        <fullName evidence="3">Neurobeachin-like 2</fullName>
    </submittedName>
</protein>
<feature type="non-terminal residue" evidence="3">
    <location>
        <position position="1"/>
    </location>
</feature>
<comment type="caution">
    <text evidence="3">The sequence shown here is derived from an EMBL/GenBank/DDBJ whole genome shotgun (WGS) entry which is preliminary data.</text>
</comment>
<feature type="compositionally biased region" description="Acidic residues" evidence="1">
    <location>
        <begin position="75"/>
        <end position="88"/>
    </location>
</feature>
<reference evidence="3" key="1">
    <citation type="journal article" date="2021" name="Sci. Adv.">
        <title>The American lobster genome reveals insights on longevity, neural, and immune adaptations.</title>
        <authorList>
            <person name="Polinski J.M."/>
            <person name="Zimin A.V."/>
            <person name="Clark K.F."/>
            <person name="Kohn A.B."/>
            <person name="Sadowski N."/>
            <person name="Timp W."/>
            <person name="Ptitsyn A."/>
            <person name="Khanna P."/>
            <person name="Romanova D.Y."/>
            <person name="Williams P."/>
            <person name="Greenwood S.J."/>
            <person name="Moroz L.L."/>
            <person name="Walt D.R."/>
            <person name="Bodnar A.G."/>
        </authorList>
    </citation>
    <scope>NUCLEOTIDE SEQUENCE</scope>
    <source>
        <strain evidence="3">GMGI-L3</strain>
    </source>
</reference>
<gene>
    <name evidence="3" type="primary">rg-L2</name>
    <name evidence="3" type="ORF">Hamer_G021040</name>
</gene>
<name>A0A8J5JP18_HOMAM</name>
<feature type="domain" description="BEACH-type PH" evidence="2">
    <location>
        <begin position="91"/>
        <end position="138"/>
    </location>
</feature>
<dbReference type="InterPro" id="IPR010508">
    <property type="entry name" value="NBEA-like_DUF1088"/>
</dbReference>
<dbReference type="GO" id="GO:0008104">
    <property type="term" value="P:intracellular protein localization"/>
    <property type="evidence" value="ECO:0007669"/>
    <property type="project" value="TreeGrafter"/>
</dbReference>
<proteinExistence type="predicted"/>
<dbReference type="InterPro" id="IPR050865">
    <property type="entry name" value="BEACH_Domain"/>
</dbReference>
<dbReference type="GO" id="GO:0005829">
    <property type="term" value="C:cytosol"/>
    <property type="evidence" value="ECO:0007669"/>
    <property type="project" value="TreeGrafter"/>
</dbReference>